<evidence type="ECO:0000313" key="2">
    <source>
        <dbReference type="EMBL" id="RAK44346.1"/>
    </source>
</evidence>
<dbReference type="Proteomes" id="UP000249808">
    <property type="component" value="Unassembled WGS sequence"/>
</dbReference>
<dbReference type="GO" id="GO:0017168">
    <property type="term" value="F:5-oxoprolinase (ATP-hydrolyzing) activity"/>
    <property type="evidence" value="ECO:0007669"/>
    <property type="project" value="UniProtKB-UniRule"/>
</dbReference>
<dbReference type="InterPro" id="IPR005501">
    <property type="entry name" value="LamB/YcsF/PxpA-like"/>
</dbReference>
<dbReference type="PANTHER" id="PTHR30292">
    <property type="entry name" value="UNCHARACTERIZED PROTEIN YBGL-RELATED"/>
    <property type="match status" value="1"/>
</dbReference>
<dbReference type="RefSeq" id="WP_111716374.1">
    <property type="nucleotide sequence ID" value="NZ_JBHSSR010000002.1"/>
</dbReference>
<dbReference type="NCBIfam" id="NF003814">
    <property type="entry name" value="PRK05406.1-3"/>
    <property type="match status" value="1"/>
</dbReference>
<comment type="function">
    <text evidence="1">Catalyzes the cleavage of 5-oxoproline to form L-glutamate coupled to the hydrolysis of ATP to ADP and inorganic phosphate.</text>
</comment>
<comment type="caution">
    <text evidence="2">The sequence shown here is derived from an EMBL/GenBank/DDBJ whole genome shotgun (WGS) entry which is preliminary data.</text>
</comment>
<dbReference type="EC" id="3.5.2.9" evidence="1"/>
<dbReference type="GO" id="GO:0005524">
    <property type="term" value="F:ATP binding"/>
    <property type="evidence" value="ECO:0007669"/>
    <property type="project" value="UniProtKB-UniRule"/>
</dbReference>
<evidence type="ECO:0000313" key="3">
    <source>
        <dbReference type="Proteomes" id="UP000249808"/>
    </source>
</evidence>
<accession>A0A327ZQB2</accession>
<keyword evidence="1" id="KW-0547">Nucleotide-binding</keyword>
<dbReference type="EMBL" id="PZJH01000004">
    <property type="protein sequence ID" value="RAK44346.1"/>
    <property type="molecule type" value="Genomic_DNA"/>
</dbReference>
<protein>
    <recommendedName>
        <fullName evidence="1">5-oxoprolinase subunit A</fullName>
        <shortName evidence="1">5-OPase subunit A</shortName>
        <ecNumber evidence="1">3.5.2.9</ecNumber>
    </recommendedName>
    <alternativeName>
        <fullName evidence="1">5-oxoprolinase (ATP-hydrolyzing) subunit A</fullName>
    </alternativeName>
</protein>
<dbReference type="SUPFAM" id="SSF88713">
    <property type="entry name" value="Glycoside hydrolase/deacetylase"/>
    <property type="match status" value="1"/>
</dbReference>
<dbReference type="AlphaFoldDB" id="A0A327ZQB2"/>
<comment type="catalytic activity">
    <reaction evidence="1">
        <text>5-oxo-L-proline + ATP + 2 H2O = L-glutamate + ADP + phosphate + H(+)</text>
        <dbReference type="Rhea" id="RHEA:10348"/>
        <dbReference type="ChEBI" id="CHEBI:15377"/>
        <dbReference type="ChEBI" id="CHEBI:15378"/>
        <dbReference type="ChEBI" id="CHEBI:29985"/>
        <dbReference type="ChEBI" id="CHEBI:30616"/>
        <dbReference type="ChEBI" id="CHEBI:43474"/>
        <dbReference type="ChEBI" id="CHEBI:58402"/>
        <dbReference type="ChEBI" id="CHEBI:456216"/>
        <dbReference type="EC" id="3.5.2.9"/>
    </reaction>
</comment>
<sequence>MKIDLNADLGESFGNYTIGNDEAIIPLITSANIACGMHAGDFNVLNRTVALCKENNTGIGAHPGYNDLMGFGRKQVDMSYDEVENLVTYQLGAIQAFCNKHQVELNHVKPHGALYNATFNDEKLAQAIVNAIKQFDPKLKVMGIADGNLVRVAQENGLTAINEVFADRNYTDEGTLVSRKANNAMIHNVDEAVEHVLRMIIDQQVKTETGKLIPIQADSICVHGDGPEALAFVEQIRDTLLQKNIEITTI</sequence>
<comment type="similarity">
    <text evidence="1">Belongs to the LamB/PxpA family.</text>
</comment>
<dbReference type="Pfam" id="PF03746">
    <property type="entry name" value="LamB_YcsF"/>
    <property type="match status" value="1"/>
</dbReference>
<dbReference type="CDD" id="cd10787">
    <property type="entry name" value="LamB_YcsF_like"/>
    <property type="match status" value="1"/>
</dbReference>
<evidence type="ECO:0000256" key="1">
    <source>
        <dbReference type="HAMAP-Rule" id="MF_00691"/>
    </source>
</evidence>
<name>A0A327ZQB2_9STAP</name>
<reference evidence="2 3" key="1">
    <citation type="journal article" date="2018" name="Front. Microbiol.">
        <title>Description and Comparative Genomics of Macrococcus caseolyticus subsp. hominis subsp. nov., Macrococcus goetzii sp. nov., Macrococcus epidermidis sp. nov., and Macrococcus bohemicus sp. nov., Novel Macrococci From Human Clinical Material With Virulence Potential and Suspected Uptake of Foreign DNA by Natural Transformation.</title>
        <authorList>
            <person name="Maslanova I."/>
            <person name="Wertheimer Z."/>
            <person name="Sedlacek I."/>
            <person name="Svec P."/>
            <person name="Indrakova A."/>
            <person name="Kovarovic V."/>
            <person name="Schumann P."/>
            <person name="Sproer C."/>
            <person name="Kralova S."/>
            <person name="Sedo O."/>
            <person name="Kristofova L."/>
            <person name="Vrbovska V."/>
            <person name="Fuzik T."/>
            <person name="Petras P."/>
            <person name="Zdrahal Z."/>
            <person name="Ruzickova V."/>
            <person name="Doskar J."/>
            <person name="Pantucek R."/>
        </authorList>
    </citation>
    <scope>NUCLEOTIDE SEQUENCE [LARGE SCALE GENOMIC DNA]</scope>
    <source>
        <strain evidence="2 3">01/688</strain>
    </source>
</reference>
<keyword evidence="1" id="KW-0378">Hydrolase</keyword>
<comment type="subunit">
    <text evidence="1">Forms a complex composed of PxpA, PxpB and PxpC.</text>
</comment>
<keyword evidence="3" id="KW-1185">Reference proteome</keyword>
<dbReference type="NCBIfam" id="NF003816">
    <property type="entry name" value="PRK05406.1-5"/>
    <property type="match status" value="1"/>
</dbReference>
<dbReference type="Gene3D" id="3.20.20.370">
    <property type="entry name" value="Glycoside hydrolase/deacetylase"/>
    <property type="match status" value="1"/>
</dbReference>
<dbReference type="PANTHER" id="PTHR30292:SF0">
    <property type="entry name" value="5-OXOPROLINASE SUBUNIT A"/>
    <property type="match status" value="1"/>
</dbReference>
<dbReference type="HAMAP" id="MF_00691">
    <property type="entry name" value="PxpA"/>
    <property type="match status" value="1"/>
</dbReference>
<gene>
    <name evidence="1" type="primary">pxpA</name>
    <name evidence="2" type="ORF">BHU61_09330</name>
</gene>
<dbReference type="InterPro" id="IPR011330">
    <property type="entry name" value="Glyco_hydro/deAcase_b/a-brl"/>
</dbReference>
<keyword evidence="1" id="KW-0067">ATP-binding</keyword>
<dbReference type="GO" id="GO:0005975">
    <property type="term" value="P:carbohydrate metabolic process"/>
    <property type="evidence" value="ECO:0007669"/>
    <property type="project" value="InterPro"/>
</dbReference>
<proteinExistence type="inferred from homology"/>
<organism evidence="2 3">
    <name type="scientific">Macrococcus epidermidis</name>
    <dbReference type="NCBI Taxonomy" id="1902580"/>
    <lineage>
        <taxon>Bacteria</taxon>
        <taxon>Bacillati</taxon>
        <taxon>Bacillota</taxon>
        <taxon>Bacilli</taxon>
        <taxon>Bacillales</taxon>
        <taxon>Staphylococcaceae</taxon>
        <taxon>Macrococcus</taxon>
    </lineage>
</organism>